<dbReference type="EMBL" id="AQRA01000005">
    <property type="protein sequence ID" value="EZH73567.1"/>
    <property type="molecule type" value="Genomic_DNA"/>
</dbReference>
<dbReference type="GO" id="GO:0016410">
    <property type="term" value="F:N-acyltransferase activity"/>
    <property type="evidence" value="ECO:0007669"/>
    <property type="project" value="TreeGrafter"/>
</dbReference>
<comment type="pathway">
    <text evidence="1">Siderophore biosynthesis.</text>
</comment>
<dbReference type="PANTHER" id="PTHR31438:SF1">
    <property type="entry name" value="LYSINE N-ACYLTRANSFERASE C17G9.06C-RELATED"/>
    <property type="match status" value="1"/>
</dbReference>
<feature type="domain" description="Acyltransferase MbtK/IucB-like conserved" evidence="2">
    <location>
        <begin position="25"/>
        <end position="72"/>
    </location>
</feature>
<proteinExistence type="predicted"/>
<dbReference type="eggNOG" id="COG1670">
    <property type="taxonomic scope" value="Bacteria"/>
</dbReference>
<dbReference type="InterPro" id="IPR016181">
    <property type="entry name" value="Acyl_CoA_acyltransferase"/>
</dbReference>
<organism evidence="3 4">
    <name type="scientific">Aquimarina atlantica</name>
    <dbReference type="NCBI Taxonomy" id="1317122"/>
    <lineage>
        <taxon>Bacteria</taxon>
        <taxon>Pseudomonadati</taxon>
        <taxon>Bacteroidota</taxon>
        <taxon>Flavobacteriia</taxon>
        <taxon>Flavobacteriales</taxon>
        <taxon>Flavobacteriaceae</taxon>
        <taxon>Aquimarina</taxon>
    </lineage>
</organism>
<dbReference type="SMART" id="SM01006">
    <property type="entry name" value="AlcB"/>
    <property type="match status" value="1"/>
</dbReference>
<comment type="caution">
    <text evidence="3">The sequence shown here is derived from an EMBL/GenBank/DDBJ whole genome shotgun (WGS) entry which is preliminary data.</text>
</comment>
<sequence length="207" mass="24240">MNNAATITTTVFSRTITGLGDIHLRLLDIEKDIEIIHDWVTRPYATYWGMQEYTLEEVRLAYQEIVESGHHNAFIGILNNRPIFLMERYLAVKDPISAYYEVQEGDCGMHILVSPIKKKIPNFTWHIFSTILEYLFSDPQTHRIVVEPDVRNEKIHVLNKRAGFQYHKEIELPHKTAALAFCDKKDYEKALMREDNKNIVHKNKIND</sequence>
<protein>
    <recommendedName>
        <fullName evidence="2">Acyltransferase MbtK/IucB-like conserved domain-containing protein</fullName>
    </recommendedName>
</protein>
<dbReference type="OrthoDB" id="2989563at2"/>
<dbReference type="STRING" id="1317122.ATO12_16650"/>
<evidence type="ECO:0000256" key="1">
    <source>
        <dbReference type="ARBA" id="ARBA00004924"/>
    </source>
</evidence>
<dbReference type="InterPro" id="IPR019432">
    <property type="entry name" value="Acyltransferase_MbtK/IucB-like"/>
</dbReference>
<gene>
    <name evidence="3" type="ORF">ATO12_16650</name>
</gene>
<dbReference type="SUPFAM" id="SSF55729">
    <property type="entry name" value="Acyl-CoA N-acyltransferases (Nat)"/>
    <property type="match status" value="1"/>
</dbReference>
<dbReference type="PANTHER" id="PTHR31438">
    <property type="entry name" value="LYSINE N-ACYLTRANSFERASE C17G9.06C-RELATED"/>
    <property type="match status" value="1"/>
</dbReference>
<name>A0A023BU77_9FLAO</name>
<dbReference type="Proteomes" id="UP000023541">
    <property type="component" value="Unassembled WGS sequence"/>
</dbReference>
<dbReference type="GO" id="GO:0019290">
    <property type="term" value="P:siderophore biosynthetic process"/>
    <property type="evidence" value="ECO:0007669"/>
    <property type="project" value="InterPro"/>
</dbReference>
<evidence type="ECO:0000313" key="4">
    <source>
        <dbReference type="Proteomes" id="UP000023541"/>
    </source>
</evidence>
<dbReference type="RefSeq" id="WP_034242292.1">
    <property type="nucleotide sequence ID" value="NZ_AQRA01000005.1"/>
</dbReference>
<dbReference type="AlphaFoldDB" id="A0A023BU77"/>
<evidence type="ECO:0000313" key="3">
    <source>
        <dbReference type="EMBL" id="EZH73567.1"/>
    </source>
</evidence>
<keyword evidence="4" id="KW-1185">Reference proteome</keyword>
<dbReference type="Gene3D" id="3.40.630.30">
    <property type="match status" value="1"/>
</dbReference>
<accession>A0A023BU77</accession>
<dbReference type="Pfam" id="PF13523">
    <property type="entry name" value="Acetyltransf_8"/>
    <property type="match status" value="1"/>
</dbReference>
<evidence type="ECO:0000259" key="2">
    <source>
        <dbReference type="SMART" id="SM01006"/>
    </source>
</evidence>
<reference evidence="3 4" key="1">
    <citation type="submission" date="2014-04" db="EMBL/GenBank/DDBJ databases">
        <title>Aquimarina sp. 22II-S11-z7 Genome Sequencing.</title>
        <authorList>
            <person name="Lai Q."/>
        </authorList>
    </citation>
    <scope>NUCLEOTIDE SEQUENCE [LARGE SCALE GENOMIC DNA]</scope>
    <source>
        <strain evidence="3 4">22II-S11-z7</strain>
    </source>
</reference>